<accession>A0A431TUI0</accession>
<dbReference type="AlphaFoldDB" id="A0A431TUI0"/>
<keyword evidence="5" id="KW-0949">S-adenosyl-L-methionine</keyword>
<dbReference type="SUPFAM" id="SSF53335">
    <property type="entry name" value="S-adenosyl-L-methionine-dependent methyltransferases"/>
    <property type="match status" value="1"/>
</dbReference>
<evidence type="ECO:0000259" key="9">
    <source>
        <dbReference type="Pfam" id="PF07669"/>
    </source>
</evidence>
<proteinExistence type="inferred from homology"/>
<protein>
    <recommendedName>
        <fullName evidence="2">site-specific DNA-methyltransferase (adenine-specific)</fullName>
        <ecNumber evidence="2">2.1.1.72</ecNumber>
    </recommendedName>
</protein>
<dbReference type="PANTHER" id="PTHR33841">
    <property type="entry name" value="DNA METHYLTRANSFERASE YEEA-RELATED"/>
    <property type="match status" value="1"/>
</dbReference>
<dbReference type="GO" id="GO:0032259">
    <property type="term" value="P:methylation"/>
    <property type="evidence" value="ECO:0007669"/>
    <property type="project" value="UniProtKB-KW"/>
</dbReference>
<evidence type="ECO:0000313" key="12">
    <source>
        <dbReference type="Proteomes" id="UP000282184"/>
    </source>
</evidence>
<dbReference type="Proteomes" id="UP000282184">
    <property type="component" value="Unassembled WGS sequence"/>
</dbReference>
<dbReference type="OrthoDB" id="32195at2"/>
<dbReference type="EMBL" id="RXOF01000026">
    <property type="protein sequence ID" value="RTQ44661.1"/>
    <property type="molecule type" value="Genomic_DNA"/>
</dbReference>
<dbReference type="InterPro" id="IPR002052">
    <property type="entry name" value="DNA_methylase_N6_adenine_CS"/>
</dbReference>
<dbReference type="EC" id="2.1.1.72" evidence="2"/>
<comment type="similarity">
    <text evidence="1">Belongs to the N(4)/N(6)-methyltransferase family.</text>
</comment>
<comment type="catalytic activity">
    <reaction evidence="8">
        <text>a 2'-deoxyadenosine in DNA + S-adenosyl-L-methionine = an N(6)-methyl-2'-deoxyadenosine in DNA + S-adenosyl-L-homocysteine + H(+)</text>
        <dbReference type="Rhea" id="RHEA:15197"/>
        <dbReference type="Rhea" id="RHEA-COMP:12418"/>
        <dbReference type="Rhea" id="RHEA-COMP:12419"/>
        <dbReference type="ChEBI" id="CHEBI:15378"/>
        <dbReference type="ChEBI" id="CHEBI:57856"/>
        <dbReference type="ChEBI" id="CHEBI:59789"/>
        <dbReference type="ChEBI" id="CHEBI:90615"/>
        <dbReference type="ChEBI" id="CHEBI:90616"/>
        <dbReference type="EC" id="2.1.1.72"/>
    </reaction>
</comment>
<feature type="domain" description="Type II methyltransferase M.TaqI-like" evidence="9">
    <location>
        <begin position="203"/>
        <end position="389"/>
    </location>
</feature>
<dbReference type="Pfam" id="PF07669">
    <property type="entry name" value="Eco57I"/>
    <property type="match status" value="1"/>
</dbReference>
<keyword evidence="7" id="KW-0238">DNA-binding</keyword>
<dbReference type="RefSeq" id="WP_126696454.1">
    <property type="nucleotide sequence ID" value="NZ_RXOF01000026.1"/>
</dbReference>
<dbReference type="GO" id="GO:0009307">
    <property type="term" value="P:DNA restriction-modification system"/>
    <property type="evidence" value="ECO:0007669"/>
    <property type="project" value="UniProtKB-KW"/>
</dbReference>
<evidence type="ECO:0000256" key="3">
    <source>
        <dbReference type="ARBA" id="ARBA00022603"/>
    </source>
</evidence>
<reference evidence="11 12" key="1">
    <citation type="submission" date="2018-12" db="EMBL/GenBank/DDBJ databases">
        <title>Hymenobacter gummosus sp. nov., isolated from a spring.</title>
        <authorList>
            <person name="Nie L."/>
        </authorList>
    </citation>
    <scope>NUCLEOTIDE SEQUENCE [LARGE SCALE GENOMIC DNA]</scope>
    <source>
        <strain evidence="11 12">KCTC 52166</strain>
    </source>
</reference>
<evidence type="ECO:0000256" key="8">
    <source>
        <dbReference type="ARBA" id="ARBA00047942"/>
    </source>
</evidence>
<dbReference type="InterPro" id="IPR011639">
    <property type="entry name" value="MethylTrfase_TaqI-like_dom"/>
</dbReference>
<sequence>MQNNIEQLIAFEDKYINQVVALYLSAYPDVEQLSEEEINALLVTPGPDNVVHAAHNAFMRLVAQASLTKSGSQQLSVAVELVCGQDSESPSLASLVSPPTATAAELEQLHMEYLGSEFNMRQGITTRKKSKLFIKETGAVYTLPEICREIVSRTIERAVSAGVEPGDIKCLDFAAGTGRFYFIALDILHIEHQLPLEHILTHSLYAVDLDETAVLVLKYRLVEQLTSKGISLSEDIFKNIVVRNALMPGTGLLDSKHGINLFGDYDEVSARGGFDVVFSNPPYCLLKANKKGGHEHLAQHYQRQQARIQGEISFFRTSGLYQYSVEGMLNYYQLSIEMILRLTRQGGRLGIICPSSLFADLTAAKLRQHLLTRHQVEGITYFPESARLFEGVAQATVIFYAQKGGATNRLQVSLPGSNSSFSVDLATIKRVFDKNLEVPLIDETGWSILSKLAAHKRLKEVPFIRNRRGELDLTLFKAYITSTDTGWNLIRGSMLGKDGISRNYTEFVEAEAFLLKKSADYRAHDFGKPRLVCQQVSNMDIQRRVRFLLCGPQDILGNSCNYLTSTRDQDDLVALQTLLNSALLNWRFKVTSSNNHINNYELDELPILDLDVLKTAQLTDDEQANDRVICALYGLSEEETNYIVSVAAPKKKRKKHEHQTV</sequence>
<gene>
    <name evidence="11" type="ORF">EJV47_27615</name>
</gene>
<dbReference type="InterPro" id="IPR050953">
    <property type="entry name" value="N4_N6_ade-DNA_methylase"/>
</dbReference>
<dbReference type="PANTHER" id="PTHR33841:SF5">
    <property type="entry name" value="DNA METHYLASE (MODIFICATION METHYLASE) (METHYLTRANSFERASE)-RELATED"/>
    <property type="match status" value="1"/>
</dbReference>
<dbReference type="InterPro" id="IPR029063">
    <property type="entry name" value="SAM-dependent_MTases_sf"/>
</dbReference>
<dbReference type="PRINTS" id="PR00507">
    <property type="entry name" value="N12N6MTFRASE"/>
</dbReference>
<keyword evidence="12" id="KW-1185">Reference proteome</keyword>
<keyword evidence="6" id="KW-0680">Restriction system</keyword>
<evidence type="ECO:0000256" key="1">
    <source>
        <dbReference type="ARBA" id="ARBA00006594"/>
    </source>
</evidence>
<evidence type="ECO:0000256" key="4">
    <source>
        <dbReference type="ARBA" id="ARBA00022679"/>
    </source>
</evidence>
<evidence type="ECO:0000259" key="10">
    <source>
        <dbReference type="Pfam" id="PF12950"/>
    </source>
</evidence>
<evidence type="ECO:0000256" key="7">
    <source>
        <dbReference type="ARBA" id="ARBA00023125"/>
    </source>
</evidence>
<evidence type="ECO:0000256" key="6">
    <source>
        <dbReference type="ARBA" id="ARBA00022747"/>
    </source>
</evidence>
<dbReference type="GO" id="GO:0003677">
    <property type="term" value="F:DNA binding"/>
    <property type="evidence" value="ECO:0007669"/>
    <property type="project" value="UniProtKB-KW"/>
</dbReference>
<keyword evidence="3" id="KW-0489">Methyltransferase</keyword>
<feature type="domain" description="TaqI-like C-terminal specificity" evidence="10">
    <location>
        <begin position="490"/>
        <end position="607"/>
    </location>
</feature>
<name>A0A431TUI0_9BACT</name>
<evidence type="ECO:0000256" key="2">
    <source>
        <dbReference type="ARBA" id="ARBA00011900"/>
    </source>
</evidence>
<dbReference type="Pfam" id="PF12950">
    <property type="entry name" value="TaqI_C"/>
    <property type="match status" value="1"/>
</dbReference>
<dbReference type="Gene3D" id="3.40.50.150">
    <property type="entry name" value="Vaccinia Virus protein VP39"/>
    <property type="match status" value="1"/>
</dbReference>
<dbReference type="PROSITE" id="PS00092">
    <property type="entry name" value="N6_MTASE"/>
    <property type="match status" value="1"/>
</dbReference>
<dbReference type="GO" id="GO:0009007">
    <property type="term" value="F:site-specific DNA-methyltransferase (adenine-specific) activity"/>
    <property type="evidence" value="ECO:0007669"/>
    <property type="project" value="UniProtKB-EC"/>
</dbReference>
<evidence type="ECO:0000256" key="5">
    <source>
        <dbReference type="ARBA" id="ARBA00022691"/>
    </source>
</evidence>
<comment type="caution">
    <text evidence="11">The sequence shown here is derived from an EMBL/GenBank/DDBJ whole genome shotgun (WGS) entry which is preliminary data.</text>
</comment>
<keyword evidence="4" id="KW-0808">Transferase</keyword>
<dbReference type="InterPro" id="IPR025931">
    <property type="entry name" value="TaqI_C"/>
</dbReference>
<evidence type="ECO:0000313" key="11">
    <source>
        <dbReference type="EMBL" id="RTQ44661.1"/>
    </source>
</evidence>
<organism evidence="11 12">
    <name type="scientific">Hymenobacter gummosus</name>
    <dbReference type="NCBI Taxonomy" id="1776032"/>
    <lineage>
        <taxon>Bacteria</taxon>
        <taxon>Pseudomonadati</taxon>
        <taxon>Bacteroidota</taxon>
        <taxon>Cytophagia</taxon>
        <taxon>Cytophagales</taxon>
        <taxon>Hymenobacteraceae</taxon>
        <taxon>Hymenobacter</taxon>
    </lineage>
</organism>